<keyword evidence="3 4" id="KW-0326">Glycosidase</keyword>
<feature type="region of interest" description="Disordered" evidence="5">
    <location>
        <begin position="352"/>
        <end position="374"/>
    </location>
</feature>
<organism evidence="7 8">
    <name type="scientific">Nocardioides astragali</name>
    <dbReference type="NCBI Taxonomy" id="1776736"/>
    <lineage>
        <taxon>Bacteria</taxon>
        <taxon>Bacillati</taxon>
        <taxon>Actinomycetota</taxon>
        <taxon>Actinomycetes</taxon>
        <taxon>Propionibacteriales</taxon>
        <taxon>Nocardioidaceae</taxon>
        <taxon>Nocardioides</taxon>
    </lineage>
</organism>
<dbReference type="PANTHER" id="PTHR42812:SF5">
    <property type="entry name" value="ENDO-ARABINASE"/>
    <property type="match status" value="1"/>
</dbReference>
<evidence type="ECO:0000256" key="1">
    <source>
        <dbReference type="ARBA" id="ARBA00009865"/>
    </source>
</evidence>
<evidence type="ECO:0000313" key="7">
    <source>
        <dbReference type="EMBL" id="MFC7360014.1"/>
    </source>
</evidence>
<dbReference type="InterPro" id="IPR051795">
    <property type="entry name" value="Glycosyl_Hydrlase_43"/>
</dbReference>
<evidence type="ECO:0000256" key="4">
    <source>
        <dbReference type="RuleBase" id="RU361187"/>
    </source>
</evidence>
<dbReference type="SUPFAM" id="SSF75005">
    <property type="entry name" value="Arabinanase/levansucrase/invertase"/>
    <property type="match status" value="1"/>
</dbReference>
<dbReference type="Pfam" id="PF04616">
    <property type="entry name" value="Glyco_hydro_43"/>
    <property type="match status" value="1"/>
</dbReference>
<dbReference type="RefSeq" id="WP_255890726.1">
    <property type="nucleotide sequence ID" value="NZ_JAFMZM010000003.1"/>
</dbReference>
<dbReference type="EMBL" id="JBHTCH010000005">
    <property type="protein sequence ID" value="MFC7360014.1"/>
    <property type="molecule type" value="Genomic_DNA"/>
</dbReference>
<sequence>MSVVRHALRRAAVPVALAALFSGALGPAPAPADVAFPPRPLFWEQPLADPSVVHDGTRWFAAGTGWRGGTSSSIQEYAGWVAGPPLLDSRPAWARNGDVWAPELVRAADGTWLAYYSVPVSGLPAAEDRCIGVATSPDLATPFTPLHTQPLACPPDAATVPASDLVRGERGLPRRGVIDPSSYVAPDGRRFLLYRTQGTPSSIRMVRLTASGLRAAGPSRELLRDPGVLENPEMVDARGWHHLLMSRGDYGRCGYRTVWRRSPSIRRGWDSATETVLMDRASTGICGPGGADYVAMTPHRLFVHGWVCDGANGPCESSYSSHDDVARRGHRALYLARLRWTATGPVLARFAQGPAWTPPPPYEPPPETPAPTPS</sequence>
<feature type="chain" id="PRO_5045457620" evidence="6">
    <location>
        <begin position="33"/>
        <end position="374"/>
    </location>
</feature>
<dbReference type="Proteomes" id="UP001596524">
    <property type="component" value="Unassembled WGS sequence"/>
</dbReference>
<gene>
    <name evidence="7" type="ORF">ACFQO6_07000</name>
</gene>
<dbReference type="InterPro" id="IPR006710">
    <property type="entry name" value="Glyco_hydro_43"/>
</dbReference>
<accession>A0ABW2MYA9</accession>
<evidence type="ECO:0000256" key="6">
    <source>
        <dbReference type="SAM" id="SignalP"/>
    </source>
</evidence>
<dbReference type="PANTHER" id="PTHR42812">
    <property type="entry name" value="BETA-XYLOSIDASE"/>
    <property type="match status" value="1"/>
</dbReference>
<evidence type="ECO:0000313" key="8">
    <source>
        <dbReference type="Proteomes" id="UP001596524"/>
    </source>
</evidence>
<keyword evidence="8" id="KW-1185">Reference proteome</keyword>
<name>A0ABW2MYA9_9ACTN</name>
<keyword evidence="6" id="KW-0732">Signal</keyword>
<protein>
    <submittedName>
        <fullName evidence="7">Family 43 glycosylhydrolase</fullName>
    </submittedName>
</protein>
<feature type="signal peptide" evidence="6">
    <location>
        <begin position="1"/>
        <end position="32"/>
    </location>
</feature>
<feature type="compositionally biased region" description="Pro residues" evidence="5">
    <location>
        <begin position="356"/>
        <end position="374"/>
    </location>
</feature>
<reference evidence="8" key="1">
    <citation type="journal article" date="2019" name="Int. J. Syst. Evol. Microbiol.">
        <title>The Global Catalogue of Microorganisms (GCM) 10K type strain sequencing project: providing services to taxonomists for standard genome sequencing and annotation.</title>
        <authorList>
            <consortium name="The Broad Institute Genomics Platform"/>
            <consortium name="The Broad Institute Genome Sequencing Center for Infectious Disease"/>
            <person name="Wu L."/>
            <person name="Ma J."/>
        </authorList>
    </citation>
    <scope>NUCLEOTIDE SEQUENCE [LARGE SCALE GENOMIC DNA]</scope>
    <source>
        <strain evidence="8">FCH27</strain>
    </source>
</reference>
<keyword evidence="2 4" id="KW-0378">Hydrolase</keyword>
<evidence type="ECO:0000256" key="5">
    <source>
        <dbReference type="SAM" id="MobiDB-lite"/>
    </source>
</evidence>
<proteinExistence type="inferred from homology"/>
<comment type="caution">
    <text evidence="7">The sequence shown here is derived from an EMBL/GenBank/DDBJ whole genome shotgun (WGS) entry which is preliminary data.</text>
</comment>
<comment type="similarity">
    <text evidence="1 4">Belongs to the glycosyl hydrolase 43 family.</text>
</comment>
<dbReference type="InterPro" id="IPR023296">
    <property type="entry name" value="Glyco_hydro_beta-prop_sf"/>
</dbReference>
<evidence type="ECO:0000256" key="2">
    <source>
        <dbReference type="ARBA" id="ARBA00022801"/>
    </source>
</evidence>
<dbReference type="Gene3D" id="2.115.10.20">
    <property type="entry name" value="Glycosyl hydrolase domain, family 43"/>
    <property type="match status" value="1"/>
</dbReference>
<evidence type="ECO:0000256" key="3">
    <source>
        <dbReference type="ARBA" id="ARBA00023295"/>
    </source>
</evidence>